<organism evidence="2 3">
    <name type="scientific">Parasponia andersonii</name>
    <name type="common">Sponia andersonii</name>
    <dbReference type="NCBI Taxonomy" id="3476"/>
    <lineage>
        <taxon>Eukaryota</taxon>
        <taxon>Viridiplantae</taxon>
        <taxon>Streptophyta</taxon>
        <taxon>Embryophyta</taxon>
        <taxon>Tracheophyta</taxon>
        <taxon>Spermatophyta</taxon>
        <taxon>Magnoliopsida</taxon>
        <taxon>eudicotyledons</taxon>
        <taxon>Gunneridae</taxon>
        <taxon>Pentapetalae</taxon>
        <taxon>rosids</taxon>
        <taxon>fabids</taxon>
        <taxon>Rosales</taxon>
        <taxon>Cannabaceae</taxon>
        <taxon>Parasponia</taxon>
    </lineage>
</organism>
<reference evidence="3" key="1">
    <citation type="submission" date="2016-06" db="EMBL/GenBank/DDBJ databases">
        <title>Parallel loss of symbiosis genes in relatives of nitrogen-fixing non-legume Parasponia.</title>
        <authorList>
            <person name="Van Velzen R."/>
            <person name="Holmer R."/>
            <person name="Bu F."/>
            <person name="Rutten L."/>
            <person name="Van Zeijl A."/>
            <person name="Liu W."/>
            <person name="Santuari L."/>
            <person name="Cao Q."/>
            <person name="Sharma T."/>
            <person name="Shen D."/>
            <person name="Roswanjaya Y."/>
            <person name="Wardhani T."/>
            <person name="Kalhor M.S."/>
            <person name="Jansen J."/>
            <person name="Van den Hoogen J."/>
            <person name="Gungor B."/>
            <person name="Hartog M."/>
            <person name="Hontelez J."/>
            <person name="Verver J."/>
            <person name="Yang W.-C."/>
            <person name="Schijlen E."/>
            <person name="Repin R."/>
            <person name="Schilthuizen M."/>
            <person name="Schranz E."/>
            <person name="Heidstra R."/>
            <person name="Miyata K."/>
            <person name="Fedorova E."/>
            <person name="Kohlen W."/>
            <person name="Bisseling T."/>
            <person name="Smit S."/>
            <person name="Geurts R."/>
        </authorList>
    </citation>
    <scope>NUCLEOTIDE SEQUENCE [LARGE SCALE GENOMIC DNA]</scope>
    <source>
        <strain evidence="3">cv. WU1-14</strain>
    </source>
</reference>
<feature type="region of interest" description="Disordered" evidence="1">
    <location>
        <begin position="68"/>
        <end position="93"/>
    </location>
</feature>
<comment type="caution">
    <text evidence="2">The sequence shown here is derived from an EMBL/GenBank/DDBJ whole genome shotgun (WGS) entry which is preliminary data.</text>
</comment>
<gene>
    <name evidence="2" type="ORF">PanWU01x14_304560</name>
</gene>
<accession>A0A2P5ASG3</accession>
<dbReference type="AlphaFoldDB" id="A0A2P5ASG3"/>
<evidence type="ECO:0000313" key="3">
    <source>
        <dbReference type="Proteomes" id="UP000237105"/>
    </source>
</evidence>
<evidence type="ECO:0000256" key="1">
    <source>
        <dbReference type="SAM" id="MobiDB-lite"/>
    </source>
</evidence>
<dbReference type="EMBL" id="JXTB01000464">
    <property type="protein sequence ID" value="PON39490.1"/>
    <property type="molecule type" value="Genomic_DNA"/>
</dbReference>
<evidence type="ECO:0000313" key="2">
    <source>
        <dbReference type="EMBL" id="PON39490.1"/>
    </source>
</evidence>
<sequence>LENLLFALKNGGGHGGGGIPDELVEGFEGFPGEEAKSLNCTVLFDPGESSFSGDDRFGNVEEHEALDSTLVEKEEEREGRKFTRGGVRGGGGGGGGALKLFWQTEVVATGSLSGSALFGEFNSTAGEEI</sequence>
<dbReference type="Proteomes" id="UP000237105">
    <property type="component" value="Unassembled WGS sequence"/>
</dbReference>
<keyword evidence="3" id="KW-1185">Reference proteome</keyword>
<feature type="compositionally biased region" description="Basic and acidic residues" evidence="1">
    <location>
        <begin position="68"/>
        <end position="81"/>
    </location>
</feature>
<proteinExistence type="predicted"/>
<protein>
    <submittedName>
        <fullName evidence="2">Uncharacterized protein</fullName>
    </submittedName>
</protein>
<dbReference type="OrthoDB" id="10455453at2759"/>
<feature type="non-terminal residue" evidence="2">
    <location>
        <position position="1"/>
    </location>
</feature>
<name>A0A2P5ASG3_PARAD</name>